<sequence length="44" mass="5317">MFFLSFQLLSPAPGLPCLFFQCHLLFYMLLLDWQSHFLQLFFLC</sequence>
<evidence type="ECO:0000313" key="2">
    <source>
        <dbReference type="Proteomes" id="UP000324222"/>
    </source>
</evidence>
<name>A0A5B7KG90_PORTR</name>
<dbReference type="AlphaFoldDB" id="A0A5B7KG90"/>
<protein>
    <submittedName>
        <fullName evidence="1">Uncharacterized protein</fullName>
    </submittedName>
</protein>
<keyword evidence="2" id="KW-1185">Reference proteome</keyword>
<evidence type="ECO:0000313" key="1">
    <source>
        <dbReference type="EMBL" id="MPD03565.1"/>
    </source>
</evidence>
<dbReference type="Proteomes" id="UP000324222">
    <property type="component" value="Unassembled WGS sequence"/>
</dbReference>
<comment type="caution">
    <text evidence="1">The sequence shown here is derived from an EMBL/GenBank/DDBJ whole genome shotgun (WGS) entry which is preliminary data.</text>
</comment>
<dbReference type="EMBL" id="VSRR010136684">
    <property type="protein sequence ID" value="MPD03565.1"/>
    <property type="molecule type" value="Genomic_DNA"/>
</dbReference>
<proteinExistence type="predicted"/>
<reference evidence="1 2" key="1">
    <citation type="submission" date="2019-05" db="EMBL/GenBank/DDBJ databases">
        <title>Another draft genome of Portunus trituberculatus and its Hox gene families provides insights of decapod evolution.</title>
        <authorList>
            <person name="Jeong J.-H."/>
            <person name="Song I."/>
            <person name="Kim S."/>
            <person name="Choi T."/>
            <person name="Kim D."/>
            <person name="Ryu S."/>
            <person name="Kim W."/>
        </authorList>
    </citation>
    <scope>NUCLEOTIDE SEQUENCE [LARGE SCALE GENOMIC DNA]</scope>
    <source>
        <tissue evidence="1">Muscle</tissue>
    </source>
</reference>
<organism evidence="1 2">
    <name type="scientific">Portunus trituberculatus</name>
    <name type="common">Swimming crab</name>
    <name type="synonym">Neptunus trituberculatus</name>
    <dbReference type="NCBI Taxonomy" id="210409"/>
    <lineage>
        <taxon>Eukaryota</taxon>
        <taxon>Metazoa</taxon>
        <taxon>Ecdysozoa</taxon>
        <taxon>Arthropoda</taxon>
        <taxon>Crustacea</taxon>
        <taxon>Multicrustacea</taxon>
        <taxon>Malacostraca</taxon>
        <taxon>Eumalacostraca</taxon>
        <taxon>Eucarida</taxon>
        <taxon>Decapoda</taxon>
        <taxon>Pleocyemata</taxon>
        <taxon>Brachyura</taxon>
        <taxon>Eubrachyura</taxon>
        <taxon>Portunoidea</taxon>
        <taxon>Portunidae</taxon>
        <taxon>Portuninae</taxon>
        <taxon>Portunus</taxon>
    </lineage>
</organism>
<accession>A0A5B7KG90</accession>
<gene>
    <name evidence="1" type="ORF">E2C01_099206</name>
</gene>